<keyword evidence="5" id="KW-0378">Hydrolase</keyword>
<dbReference type="InterPro" id="IPR027417">
    <property type="entry name" value="P-loop_NTPase"/>
</dbReference>
<dbReference type="PROSITE" id="PS51192">
    <property type="entry name" value="HELICASE_ATP_BIND_1"/>
    <property type="match status" value="1"/>
</dbReference>
<gene>
    <name evidence="5" type="ORF">NEF87_000481</name>
</gene>
<feature type="domain" description="Helicase C-terminal" evidence="4">
    <location>
        <begin position="938"/>
        <end position="1114"/>
    </location>
</feature>
<evidence type="ECO:0000259" key="3">
    <source>
        <dbReference type="PROSITE" id="PS51192"/>
    </source>
</evidence>
<dbReference type="PANTHER" id="PTHR47957">
    <property type="entry name" value="ATP-DEPENDENT HELICASE HRQ1"/>
    <property type="match status" value="1"/>
</dbReference>
<name>A0ABY6HL95_9ARCH</name>
<dbReference type="PANTHER" id="PTHR47957:SF3">
    <property type="entry name" value="ATP-DEPENDENT HELICASE HRQ1"/>
    <property type="match status" value="1"/>
</dbReference>
<organism evidence="5 6">
    <name type="scientific">Candidatus Lokiarchaeum ossiferum</name>
    <dbReference type="NCBI Taxonomy" id="2951803"/>
    <lineage>
        <taxon>Archaea</taxon>
        <taxon>Promethearchaeati</taxon>
        <taxon>Promethearchaeota</taxon>
        <taxon>Promethearchaeia</taxon>
        <taxon>Promethearchaeales</taxon>
        <taxon>Promethearchaeaceae</taxon>
        <taxon>Candidatus Lokiarchaeum</taxon>
    </lineage>
</organism>
<keyword evidence="1" id="KW-0547">Nucleotide-binding</keyword>
<dbReference type="InterPro" id="IPR014001">
    <property type="entry name" value="Helicase_ATP-bd"/>
</dbReference>
<evidence type="ECO:0000313" key="5">
    <source>
        <dbReference type="EMBL" id="UYP44196.1"/>
    </source>
</evidence>
<dbReference type="GO" id="GO:0003724">
    <property type="term" value="F:RNA helicase activity"/>
    <property type="evidence" value="ECO:0007669"/>
    <property type="project" value="UniProtKB-EC"/>
</dbReference>
<dbReference type="Pfam" id="PF00271">
    <property type="entry name" value="Helicase_C"/>
    <property type="match status" value="1"/>
</dbReference>
<dbReference type="SMART" id="SM00490">
    <property type="entry name" value="HELICc"/>
    <property type="match status" value="1"/>
</dbReference>
<dbReference type="InterPro" id="IPR001650">
    <property type="entry name" value="Helicase_C-like"/>
</dbReference>
<evidence type="ECO:0000256" key="1">
    <source>
        <dbReference type="ARBA" id="ARBA00022741"/>
    </source>
</evidence>
<sequence>MPEQLKRQKPQNIFLMADRLQETYEQFVRSFQYFQNEKIQTWVDDQMEKHDLLFRDPYIELNFQFENGIPLAEMVTQNYMHARIPEIFKISPYKHQSQAITRILKENQNIIVSTGTGSGKSLCYWIPIINTCLEMKQKGLDGIKAIVIFPMNALANSQYNALVDTIQDYTDLKVGRYTGDTAYSRKEGEKLLEERATREPYKCEYLSRQEMQDNPPDILITNYVMLDLLLMRHDDKKLFPGKHEGHLKYLVLDEIHTYNGNTGSDVACLVRRLKEKTNTIGKLRCIGTSATIQDNKKDTDPNQPSSIIEFAEKIFGEPFTNNSLITATHIKSDVTFDKIVKLPKTIKIDTEELNAFDGTLPTTIPIANKLLASPLTSEEVGDEFQLGVKFEYHETILFLQDQLKEIAQSLKDLATTYRSKLRPGESEAKCLQELKAAFLVGTVGKITKNEEKRPLIVPKLHLFFSRGHDIHSSLTQLGPYPTIDGNVICHETEYKTYPMYFCRNCGHEFYSVIISEDNMVYPRNLDEEQPGKLFYLTPITDANNNWEVPEQWINTKGDVKKSYQPAQPTRTLYCPKHNVIESTCGCPKVLEVWQIAYPIQLCPSCNIFYTKRKGEYGKLFSFNSTGRSSSTDVLTAKLLRNLSRDQKKLIVFTDNRQDTSLQAEHLNEFQRRLNFRQIMLGVLQKIHTHGDRITDLEIGNYIFAYLSETGKLPEYSIEEADEFSSAPPPIIEYKSFLTYLAVSDIMQSNYFLDLNLDKLGILKIEYDMLHKLAGHSQLTNHFIFKRYNPTQNYDYMRGLLDIFRWNGAIANGNFSKSGSKFKQWERKIKADLLFDINKNHFTNFGYTFEIPKNPKTNKRSRVLYDNYAVSLKSLTGNNSVILNWTQKFFKVEKEDAEKIIIEMIQILEKTKFIQKIWADRPKTDFYQIAEGKILFKLNAEEQFQQCPKCHKVFYFDEFSECAWRNCPTLKSHIVDHDNYYYKLYQTENDPYSEIHAKEHSAQVDGKMREEFEDNFKATKKESLNVLVCTPTMELGIDIGDLSAIIMRNVPPDPSRYAQRAGRAGRKNQPSIIVVFCGTGYAKGPHDQYFYQRPDLIVSGKIEPPNFLLDNRKLIQRHLHSMIFEHMDTKISQKLGANWDLQNDNTQPPFPMHEGLKNQIDREILRKKAVLLSQIQLAFTAEIGKFDKWFNEDFILSIISQFRSRLDKIFDEFRDDYYILLDELDFLHSKTRTGDTSYKKDRKYSALKFKLKKITEGNLPYTTFSYLSNYGFIPNYGFSSSASMVSMYNLSKDKTFDLWRSSVIAIREYAPYNQIYFLGNKYQVTKAEVRTTKGKIEVQDMYICPYCEEILMDTPQQKVKCLSNCLSCQNPIDNGQFKYAFEFPHMSSINKERITCDEEARMVKGYEVSMNYKWTNKAKEYQIIETKNDNALVELSYEHNGKIFIVNKGVVKSDKNNPNESNLEPFYYCSACGAWLHETQVNTHLDNCERNGTSENLYNDGYWLFVEGNHDVLEFKVPFIGPVHPSIKEILTFYTTMKETITQSILITFNLGENEIMRFLRPQQGTDNFSIVIFEKEEGGTGILKSLLNPEITRFDQFIKNLKRILHVEKLVPYQETRDACHKACYNCLLGFRNQFEHEYLDRKSILPIITRLEQITLEAKKNESENAEDHFTQLLDQCDSDLEKLVLKEIQKQNLHFPTEAQKTYFQGDTPIVTADFFYTPETYIFVDGPPHEQDHVELDDKNKRGILESHGKIVIEMDFCDGLYKHQPELIKKEVQKLKQYL</sequence>
<evidence type="ECO:0000256" key="2">
    <source>
        <dbReference type="ARBA" id="ARBA00022840"/>
    </source>
</evidence>
<dbReference type="Pfam" id="PF00270">
    <property type="entry name" value="DEAD"/>
    <property type="match status" value="1"/>
</dbReference>
<feature type="domain" description="Helicase ATP-binding" evidence="3">
    <location>
        <begin position="101"/>
        <end position="310"/>
    </location>
</feature>
<dbReference type="PROSITE" id="PS51194">
    <property type="entry name" value="HELICASE_CTER"/>
    <property type="match status" value="1"/>
</dbReference>
<keyword evidence="5" id="KW-0347">Helicase</keyword>
<dbReference type="InterPro" id="IPR011545">
    <property type="entry name" value="DEAD/DEAH_box_helicase_dom"/>
</dbReference>
<dbReference type="SMART" id="SM00487">
    <property type="entry name" value="DEXDc"/>
    <property type="match status" value="1"/>
</dbReference>
<dbReference type="EC" id="3.6.4.13" evidence="5"/>
<dbReference type="GO" id="GO:0016787">
    <property type="term" value="F:hydrolase activity"/>
    <property type="evidence" value="ECO:0007669"/>
    <property type="project" value="UniProtKB-KW"/>
</dbReference>
<evidence type="ECO:0000313" key="6">
    <source>
        <dbReference type="Proteomes" id="UP001208689"/>
    </source>
</evidence>
<dbReference type="Proteomes" id="UP001208689">
    <property type="component" value="Chromosome"/>
</dbReference>
<dbReference type="EMBL" id="CP104013">
    <property type="protein sequence ID" value="UYP44196.1"/>
    <property type="molecule type" value="Genomic_DNA"/>
</dbReference>
<accession>A0ABY6HL95</accession>
<keyword evidence="2" id="KW-0067">ATP-binding</keyword>
<keyword evidence="6" id="KW-1185">Reference proteome</keyword>
<dbReference type="Gene3D" id="3.40.50.300">
    <property type="entry name" value="P-loop containing nucleotide triphosphate hydrolases"/>
    <property type="match status" value="2"/>
</dbReference>
<proteinExistence type="predicted"/>
<reference evidence="5" key="1">
    <citation type="submission" date="2022-09" db="EMBL/GenBank/DDBJ databases">
        <title>Actin cytoskeleton and complex cell architecture in an #Asgard archaeon.</title>
        <authorList>
            <person name="Ponce Toledo R.I."/>
            <person name="Schleper C."/>
            <person name="Rodrigues Oliveira T."/>
            <person name="Wollweber F."/>
            <person name="Xu J."/>
            <person name="Rittmann S."/>
            <person name="Klingl A."/>
            <person name="Pilhofer M."/>
        </authorList>
    </citation>
    <scope>NUCLEOTIDE SEQUENCE</scope>
    <source>
        <strain evidence="5">B-35</strain>
    </source>
</reference>
<evidence type="ECO:0000259" key="4">
    <source>
        <dbReference type="PROSITE" id="PS51194"/>
    </source>
</evidence>
<dbReference type="SUPFAM" id="SSF52540">
    <property type="entry name" value="P-loop containing nucleoside triphosphate hydrolases"/>
    <property type="match status" value="2"/>
</dbReference>
<protein>
    <submittedName>
        <fullName evidence="5">ATP-dependent RNA helicase SrmB</fullName>
        <ecNumber evidence="5">3.6.4.13</ecNumber>
    </submittedName>
</protein>